<keyword evidence="11" id="KW-0511">Multifunctional enzyme</keyword>
<protein>
    <recommendedName>
        <fullName evidence="4">enoyl-CoA hydratase</fullName>
        <ecNumber evidence="4">4.2.1.17</ecNumber>
    </recommendedName>
</protein>
<dbReference type="AlphaFoldDB" id="A0A370FPU6"/>
<dbReference type="GO" id="GO:0004300">
    <property type="term" value="F:enoyl-CoA hydratase activity"/>
    <property type="evidence" value="ECO:0007669"/>
    <property type="project" value="UniProtKB-EC"/>
</dbReference>
<evidence type="ECO:0000313" key="16">
    <source>
        <dbReference type="Proteomes" id="UP000255265"/>
    </source>
</evidence>
<keyword evidence="7" id="KW-0560">Oxidoreductase</keyword>
<dbReference type="Gene3D" id="3.90.226.10">
    <property type="entry name" value="2-enoyl-CoA Hydratase, Chain A, domain 1"/>
    <property type="match status" value="1"/>
</dbReference>
<dbReference type="PANTHER" id="PTHR43612:SF3">
    <property type="entry name" value="TRIFUNCTIONAL ENZYME SUBUNIT ALPHA, MITOCHONDRIAL"/>
    <property type="match status" value="1"/>
</dbReference>
<sequence length="716" mass="75116">MFEGNSIRLQPLADGLVELVFDRRGEAINKFDARTVAELREAVALLAADTGLRGVLITSPKDVFIVGADITEFGATFQQSAEAITAGVRRSNEVFVALEDLPVPTVVAINGYALGGGLELALAATLRVMSTAAQVGVPEVKLGLFPGFGGTVRLARVAGLGTAMRWVATGTPADARTAHAAGVVEAVAEPDALRDDALALLRRCVAGDVDWRAQVARKHAALPGDATAFAATAQQVLEELAPRLGRHQPAAPMALAMMADGASQPRDEALRLEAEAFGRVARTQAAASLVRTFLNEQAVRKAAKKQAAGARAPARAAVLGAGIMGGGIAFSSALAGIPVRMKDIRADQLDLGMTEAAKQLGRRVQAGRLSQARADAVLAAITPQLDDAGLDAADLVVEAIVERLAVKQQVLAALEPQLRPDALIATNTSSLRLADIARPLARPQNLVGMHFFNPVPAMPLVEVVRGPQTSDAAVAAAVAYALAMKKTPIVVADGPGFLVNRVLTAYFNAFNELVAEGVDFTAIDRAMEAFGWPMGPAWLNDVVGMDTGAHVGDVITAGHPKRMRAIDANPVHRMVRAGRLGQKSGAGFYRYERDAVGKPRRSADPAAQALLADLAPGGFTPMADEAIVERLMLPLLAEAIAALEDGSVASAAELDMALLLGVGFPAWLGGPLQYADWLGAAELLRRLEAHAAHGPAYAPPELLRQMAAQQRRFHPL</sequence>
<evidence type="ECO:0000256" key="6">
    <source>
        <dbReference type="ARBA" id="ARBA00022963"/>
    </source>
</evidence>
<evidence type="ECO:0000256" key="9">
    <source>
        <dbReference type="ARBA" id="ARBA00023098"/>
    </source>
</evidence>
<organism evidence="15 16">
    <name type="scientific">Pseudacidovorax intermedius</name>
    <dbReference type="NCBI Taxonomy" id="433924"/>
    <lineage>
        <taxon>Bacteria</taxon>
        <taxon>Pseudomonadati</taxon>
        <taxon>Pseudomonadota</taxon>
        <taxon>Betaproteobacteria</taxon>
        <taxon>Burkholderiales</taxon>
        <taxon>Comamonadaceae</taxon>
        <taxon>Pseudacidovorax</taxon>
    </lineage>
</organism>
<evidence type="ECO:0000256" key="8">
    <source>
        <dbReference type="ARBA" id="ARBA00023027"/>
    </source>
</evidence>
<dbReference type="EC" id="4.2.1.17" evidence="4"/>
<dbReference type="InterPro" id="IPR006176">
    <property type="entry name" value="3-OHacyl-CoA_DH_NAD-bd"/>
</dbReference>
<dbReference type="NCBIfam" id="NF008727">
    <property type="entry name" value="PRK11730.1"/>
    <property type="match status" value="1"/>
</dbReference>
<dbReference type="PANTHER" id="PTHR43612">
    <property type="entry name" value="TRIFUNCTIONAL ENZYME SUBUNIT ALPHA"/>
    <property type="match status" value="1"/>
</dbReference>
<dbReference type="SUPFAM" id="SSF51735">
    <property type="entry name" value="NAD(P)-binding Rossmann-fold domains"/>
    <property type="match status" value="1"/>
</dbReference>
<proteinExistence type="inferred from homology"/>
<comment type="similarity">
    <text evidence="2">In the central section; belongs to the 3-hydroxyacyl-CoA dehydrogenase family.</text>
</comment>
<feature type="domain" description="3-hydroxyacyl-CoA dehydrogenase NAD binding" evidence="14">
    <location>
        <begin position="316"/>
        <end position="493"/>
    </location>
</feature>
<dbReference type="CDD" id="cd06558">
    <property type="entry name" value="crotonase-like"/>
    <property type="match status" value="1"/>
</dbReference>
<dbReference type="SUPFAM" id="SSF52096">
    <property type="entry name" value="ClpP/crotonase"/>
    <property type="match status" value="1"/>
</dbReference>
<evidence type="ECO:0000256" key="10">
    <source>
        <dbReference type="ARBA" id="ARBA00023239"/>
    </source>
</evidence>
<reference evidence="15 16" key="1">
    <citation type="submission" date="2018-07" db="EMBL/GenBank/DDBJ databases">
        <title>Genomic Encyclopedia of Type Strains, Phase IV (KMG-IV): sequencing the most valuable type-strain genomes for metagenomic binning, comparative biology and taxonomic classification.</title>
        <authorList>
            <person name="Goeker M."/>
        </authorList>
    </citation>
    <scope>NUCLEOTIDE SEQUENCE [LARGE SCALE GENOMIC DNA]</scope>
    <source>
        <strain evidence="15 16">DSM 21352</strain>
    </source>
</reference>
<keyword evidence="8" id="KW-0520">NAD</keyword>
<comment type="similarity">
    <text evidence="3">In the N-terminal section; belongs to the enoyl-CoA hydratase/isomerase family.</text>
</comment>
<dbReference type="Gene3D" id="3.40.50.720">
    <property type="entry name" value="NAD(P)-binding Rossmann-like Domain"/>
    <property type="match status" value="1"/>
</dbReference>
<dbReference type="Pfam" id="PF02737">
    <property type="entry name" value="3HCDH_N"/>
    <property type="match status" value="1"/>
</dbReference>
<keyword evidence="5" id="KW-0276">Fatty acid metabolism</keyword>
<dbReference type="SUPFAM" id="SSF48179">
    <property type="entry name" value="6-phosphogluconate dehydrogenase C-terminal domain-like"/>
    <property type="match status" value="2"/>
</dbReference>
<dbReference type="InterPro" id="IPR036291">
    <property type="entry name" value="NAD(P)-bd_dom_sf"/>
</dbReference>
<evidence type="ECO:0000313" key="15">
    <source>
        <dbReference type="EMBL" id="RDI29075.1"/>
    </source>
</evidence>
<accession>A0A370FPU6</accession>
<keyword evidence="9" id="KW-0443">Lipid metabolism</keyword>
<keyword evidence="6" id="KW-0442">Lipid degradation</keyword>
<evidence type="ECO:0000256" key="11">
    <source>
        <dbReference type="ARBA" id="ARBA00023268"/>
    </source>
</evidence>
<dbReference type="EMBL" id="QQAV01000001">
    <property type="protein sequence ID" value="RDI29075.1"/>
    <property type="molecule type" value="Genomic_DNA"/>
</dbReference>
<dbReference type="Pfam" id="PF00725">
    <property type="entry name" value="3HCDH"/>
    <property type="match status" value="2"/>
</dbReference>
<dbReference type="RefSeq" id="WP_114801784.1">
    <property type="nucleotide sequence ID" value="NZ_QQAV01000001.1"/>
</dbReference>
<dbReference type="GO" id="GO:0070403">
    <property type="term" value="F:NAD+ binding"/>
    <property type="evidence" value="ECO:0007669"/>
    <property type="project" value="InterPro"/>
</dbReference>
<feature type="domain" description="3-hydroxyacyl-CoA dehydrogenase C-terminal" evidence="13">
    <location>
        <begin position="496"/>
        <end position="591"/>
    </location>
</feature>
<dbReference type="UniPathway" id="UPA00659"/>
<evidence type="ECO:0000256" key="3">
    <source>
        <dbReference type="ARBA" id="ARBA00008750"/>
    </source>
</evidence>
<evidence type="ECO:0000256" key="4">
    <source>
        <dbReference type="ARBA" id="ARBA00012076"/>
    </source>
</evidence>
<dbReference type="InterPro" id="IPR001753">
    <property type="entry name" value="Enoyl-CoA_hydra/iso"/>
</dbReference>
<comment type="pathway">
    <text evidence="1">Lipid metabolism; fatty acid beta-oxidation.</text>
</comment>
<dbReference type="STRING" id="433924.NS331_03160"/>
<dbReference type="InterPro" id="IPR008927">
    <property type="entry name" value="6-PGluconate_DH-like_C_sf"/>
</dbReference>
<dbReference type="GO" id="GO:0006635">
    <property type="term" value="P:fatty acid beta-oxidation"/>
    <property type="evidence" value="ECO:0007669"/>
    <property type="project" value="UniProtKB-UniPathway"/>
</dbReference>
<dbReference type="InterPro" id="IPR006108">
    <property type="entry name" value="3HC_DH_C"/>
</dbReference>
<keyword evidence="15" id="KW-0413">Isomerase</keyword>
<comment type="catalytic activity">
    <reaction evidence="12">
        <text>a (3S)-3-hydroxyacyl-CoA + NAD(+) = a 3-oxoacyl-CoA + NADH + H(+)</text>
        <dbReference type="Rhea" id="RHEA:22432"/>
        <dbReference type="ChEBI" id="CHEBI:15378"/>
        <dbReference type="ChEBI" id="CHEBI:57318"/>
        <dbReference type="ChEBI" id="CHEBI:57540"/>
        <dbReference type="ChEBI" id="CHEBI:57945"/>
        <dbReference type="ChEBI" id="CHEBI:90726"/>
        <dbReference type="EC" id="1.1.1.35"/>
    </reaction>
</comment>
<dbReference type="Proteomes" id="UP000255265">
    <property type="component" value="Unassembled WGS sequence"/>
</dbReference>
<comment type="caution">
    <text evidence="15">The sequence shown here is derived from an EMBL/GenBank/DDBJ whole genome shotgun (WGS) entry which is preliminary data.</text>
</comment>
<dbReference type="Gene3D" id="1.10.1040.50">
    <property type="match status" value="1"/>
</dbReference>
<keyword evidence="10" id="KW-0456">Lyase</keyword>
<evidence type="ECO:0000259" key="14">
    <source>
        <dbReference type="Pfam" id="PF02737"/>
    </source>
</evidence>
<dbReference type="InterPro" id="IPR050136">
    <property type="entry name" value="FA_oxidation_alpha_subunit"/>
</dbReference>
<keyword evidence="16" id="KW-1185">Reference proteome</keyword>
<dbReference type="PROSITE" id="PS00067">
    <property type="entry name" value="3HCDH"/>
    <property type="match status" value="1"/>
</dbReference>
<name>A0A370FPU6_9BURK</name>
<evidence type="ECO:0000256" key="7">
    <source>
        <dbReference type="ARBA" id="ARBA00023002"/>
    </source>
</evidence>
<evidence type="ECO:0000256" key="5">
    <source>
        <dbReference type="ARBA" id="ARBA00022832"/>
    </source>
</evidence>
<dbReference type="InterPro" id="IPR006180">
    <property type="entry name" value="3-OHacyl-CoA_DH_CS"/>
</dbReference>
<dbReference type="FunFam" id="3.40.50.720:FF:000009">
    <property type="entry name" value="Fatty oxidation complex, alpha subunit"/>
    <property type="match status" value="1"/>
</dbReference>
<evidence type="ECO:0000256" key="12">
    <source>
        <dbReference type="ARBA" id="ARBA00049556"/>
    </source>
</evidence>
<dbReference type="OrthoDB" id="5287258at2"/>
<evidence type="ECO:0000256" key="2">
    <source>
        <dbReference type="ARBA" id="ARBA00007005"/>
    </source>
</evidence>
<dbReference type="GO" id="GO:0016853">
    <property type="term" value="F:isomerase activity"/>
    <property type="evidence" value="ECO:0007669"/>
    <property type="project" value="UniProtKB-KW"/>
</dbReference>
<dbReference type="InterPro" id="IPR029045">
    <property type="entry name" value="ClpP/crotonase-like_dom_sf"/>
</dbReference>
<feature type="domain" description="3-hydroxyacyl-CoA dehydrogenase C-terminal" evidence="13">
    <location>
        <begin position="627"/>
        <end position="710"/>
    </location>
</feature>
<evidence type="ECO:0000259" key="13">
    <source>
        <dbReference type="Pfam" id="PF00725"/>
    </source>
</evidence>
<dbReference type="Pfam" id="PF00378">
    <property type="entry name" value="ECH_1"/>
    <property type="match status" value="1"/>
</dbReference>
<evidence type="ECO:0000256" key="1">
    <source>
        <dbReference type="ARBA" id="ARBA00005005"/>
    </source>
</evidence>
<gene>
    <name evidence="15" type="ORF">DFR41_101831</name>
</gene>
<dbReference type="GO" id="GO:0016509">
    <property type="term" value="F:long-chain (3S)-3-hydroxyacyl-CoA dehydrogenase (NAD+) activity"/>
    <property type="evidence" value="ECO:0007669"/>
    <property type="project" value="TreeGrafter"/>
</dbReference>